<dbReference type="InterPro" id="IPR000847">
    <property type="entry name" value="LysR_HTH_N"/>
</dbReference>
<dbReference type="Gene3D" id="1.10.10.10">
    <property type="entry name" value="Winged helix-like DNA-binding domain superfamily/Winged helix DNA-binding domain"/>
    <property type="match status" value="1"/>
</dbReference>
<dbReference type="GO" id="GO:0003700">
    <property type="term" value="F:DNA-binding transcription factor activity"/>
    <property type="evidence" value="ECO:0007669"/>
    <property type="project" value="InterPro"/>
</dbReference>
<dbReference type="GO" id="GO:0000976">
    <property type="term" value="F:transcription cis-regulatory region binding"/>
    <property type="evidence" value="ECO:0007669"/>
    <property type="project" value="TreeGrafter"/>
</dbReference>
<gene>
    <name evidence="6" type="ORF">FCL42_09885</name>
</gene>
<dbReference type="PROSITE" id="PS50931">
    <property type="entry name" value="HTH_LYSR"/>
    <property type="match status" value="1"/>
</dbReference>
<comment type="caution">
    <text evidence="6">The sequence shown here is derived from an EMBL/GenBank/DDBJ whole genome shotgun (WGS) entry which is preliminary data.</text>
</comment>
<accession>A0A4U1BT80</accession>
<dbReference type="SUPFAM" id="SSF46785">
    <property type="entry name" value="Winged helix' DNA-binding domain"/>
    <property type="match status" value="1"/>
</dbReference>
<dbReference type="NCBIfam" id="NF041036">
    <property type="entry name" value="decaheme_TF"/>
    <property type="match status" value="1"/>
</dbReference>
<keyword evidence="2" id="KW-0805">Transcription regulation</keyword>
<keyword evidence="4" id="KW-0804">Transcription</keyword>
<dbReference type="InterPro" id="IPR036390">
    <property type="entry name" value="WH_DNA-bd_sf"/>
</dbReference>
<proteinExistence type="inferred from homology"/>
<dbReference type="Gene3D" id="3.40.190.10">
    <property type="entry name" value="Periplasmic binding protein-like II"/>
    <property type="match status" value="2"/>
</dbReference>
<evidence type="ECO:0000256" key="1">
    <source>
        <dbReference type="ARBA" id="ARBA00009437"/>
    </source>
</evidence>
<evidence type="ECO:0000313" key="7">
    <source>
        <dbReference type="Proteomes" id="UP000305675"/>
    </source>
</evidence>
<reference evidence="6 7" key="1">
    <citation type="submission" date="2019-04" db="EMBL/GenBank/DDBJ databases">
        <authorList>
            <person name="Hwang J.C."/>
        </authorList>
    </citation>
    <scope>NUCLEOTIDE SEQUENCE [LARGE SCALE GENOMIC DNA]</scope>
    <source>
        <strain evidence="6 7">IMCC35002</strain>
    </source>
</reference>
<dbReference type="SUPFAM" id="SSF53850">
    <property type="entry name" value="Periplasmic binding protein-like II"/>
    <property type="match status" value="1"/>
</dbReference>
<name>A0A4U1BT80_9GAMM</name>
<keyword evidence="3" id="KW-0238">DNA-binding</keyword>
<dbReference type="Proteomes" id="UP000305675">
    <property type="component" value="Unassembled WGS sequence"/>
</dbReference>
<dbReference type="EMBL" id="SWCJ01000005">
    <property type="protein sequence ID" value="TKB55485.1"/>
    <property type="molecule type" value="Genomic_DNA"/>
</dbReference>
<evidence type="ECO:0000256" key="3">
    <source>
        <dbReference type="ARBA" id="ARBA00023125"/>
    </source>
</evidence>
<dbReference type="AlphaFoldDB" id="A0A4U1BT80"/>
<dbReference type="Pfam" id="PF00126">
    <property type="entry name" value="HTH_1"/>
    <property type="match status" value="1"/>
</dbReference>
<dbReference type="InterPro" id="IPR036388">
    <property type="entry name" value="WH-like_DNA-bd_sf"/>
</dbReference>
<dbReference type="CDD" id="cd05466">
    <property type="entry name" value="PBP2_LTTR_substrate"/>
    <property type="match status" value="1"/>
</dbReference>
<dbReference type="PANTHER" id="PTHR30126">
    <property type="entry name" value="HTH-TYPE TRANSCRIPTIONAL REGULATOR"/>
    <property type="match status" value="1"/>
</dbReference>
<feature type="domain" description="HTH lysR-type" evidence="5">
    <location>
        <begin position="2"/>
        <end position="59"/>
    </location>
</feature>
<evidence type="ECO:0000256" key="4">
    <source>
        <dbReference type="ARBA" id="ARBA00023163"/>
    </source>
</evidence>
<dbReference type="Pfam" id="PF03466">
    <property type="entry name" value="LysR_substrate"/>
    <property type="match status" value="1"/>
</dbReference>
<dbReference type="OrthoDB" id="8850588at2"/>
<keyword evidence="7" id="KW-1185">Reference proteome</keyword>
<comment type="similarity">
    <text evidence="1">Belongs to the LysR transcriptional regulatory family.</text>
</comment>
<dbReference type="InterPro" id="IPR005119">
    <property type="entry name" value="LysR_subst-bd"/>
</dbReference>
<dbReference type="FunFam" id="1.10.10.10:FF:000001">
    <property type="entry name" value="LysR family transcriptional regulator"/>
    <property type="match status" value="1"/>
</dbReference>
<protein>
    <submittedName>
        <fullName evidence="6">LysR family transcriptional regulator</fullName>
    </submittedName>
</protein>
<organism evidence="6 7">
    <name type="scientific">Ferrimonas aestuarii</name>
    <dbReference type="NCBI Taxonomy" id="2569539"/>
    <lineage>
        <taxon>Bacteria</taxon>
        <taxon>Pseudomonadati</taxon>
        <taxon>Pseudomonadota</taxon>
        <taxon>Gammaproteobacteria</taxon>
        <taxon>Alteromonadales</taxon>
        <taxon>Ferrimonadaceae</taxon>
        <taxon>Ferrimonas</taxon>
    </lineage>
</organism>
<dbReference type="PANTHER" id="PTHR30126:SF91">
    <property type="entry name" value="LYSR FAMILY TRANSCRIPTIONAL REGULATOR"/>
    <property type="match status" value="1"/>
</dbReference>
<evidence type="ECO:0000256" key="2">
    <source>
        <dbReference type="ARBA" id="ARBA00023015"/>
    </source>
</evidence>
<evidence type="ECO:0000313" key="6">
    <source>
        <dbReference type="EMBL" id="TKB55485.1"/>
    </source>
</evidence>
<evidence type="ECO:0000259" key="5">
    <source>
        <dbReference type="PROSITE" id="PS50931"/>
    </source>
</evidence>
<sequence>MMKTQDLSTLVAVVEQGSVTGAAQRLNLTHSAVSQRLKQLELQLSTPLLNRQVTPVQPTEAGERVIKHAREVLHLELELLTDLRHKRQRPLRLSCTPAFGACFLSAALSEFSQCCSHSVAFDYQSGESILKGLHQGLYDIAIVEHLEPLAETDWAQPLPPDQVAFVGCPERLARLQDGDISSLSSQPLFVAKPGCCSRDLLCKNLATLGLNLDHFQALTSCGDLHFMERALLDGAGIGFVSTALVKSHLKAGRLDALELPEFTHRCYRSMVASVSAVEQPWFAAMVKSIESAFYTSANQI</sequence>